<dbReference type="PANTHER" id="PTHR42714:SF6">
    <property type="entry name" value="TRANSLATION INITIATION FACTOR IF-2"/>
    <property type="match status" value="1"/>
</dbReference>
<dbReference type="GO" id="GO:0005525">
    <property type="term" value="F:GTP binding"/>
    <property type="evidence" value="ECO:0007669"/>
    <property type="project" value="InterPro"/>
</dbReference>
<dbReference type="InterPro" id="IPR027417">
    <property type="entry name" value="P-loop_NTPase"/>
</dbReference>
<dbReference type="InterPro" id="IPR023873">
    <property type="entry name" value="FeFe-hyd_GTPase_HydF"/>
</dbReference>
<dbReference type="SUPFAM" id="SSF52540">
    <property type="entry name" value="P-loop containing nucleoside triphosphate hydrolases"/>
    <property type="match status" value="1"/>
</dbReference>
<evidence type="ECO:0000259" key="2">
    <source>
        <dbReference type="Pfam" id="PF18128"/>
    </source>
</evidence>
<dbReference type="EMBL" id="VSSQ01000033">
    <property type="protein sequence ID" value="MPL66660.1"/>
    <property type="molecule type" value="Genomic_DNA"/>
</dbReference>
<organism evidence="4">
    <name type="scientific">bioreactor metagenome</name>
    <dbReference type="NCBI Taxonomy" id="1076179"/>
    <lineage>
        <taxon>unclassified sequences</taxon>
        <taxon>metagenomes</taxon>
        <taxon>ecological metagenomes</taxon>
    </lineage>
</organism>
<dbReference type="Gene3D" id="3.40.50.300">
    <property type="entry name" value="P-loop containing nucleotide triphosphate hydrolases"/>
    <property type="match status" value="1"/>
</dbReference>
<dbReference type="InterPro" id="IPR006073">
    <property type="entry name" value="GTP-bd"/>
</dbReference>
<dbReference type="Gene3D" id="3.40.50.11420">
    <property type="match status" value="1"/>
</dbReference>
<name>A0A644TIE3_9ZZZZ</name>
<reference evidence="4" key="1">
    <citation type="submission" date="2019-08" db="EMBL/GenBank/DDBJ databases">
        <authorList>
            <person name="Kucharzyk K."/>
            <person name="Murdoch R.W."/>
            <person name="Higgins S."/>
            <person name="Loffler F."/>
        </authorList>
    </citation>
    <scope>NUCLEOTIDE SEQUENCE</scope>
</reference>
<dbReference type="GO" id="GO:0002098">
    <property type="term" value="P:tRNA wobble uridine modification"/>
    <property type="evidence" value="ECO:0007669"/>
    <property type="project" value="TreeGrafter"/>
</dbReference>
<dbReference type="PANTHER" id="PTHR42714">
    <property type="entry name" value="TRNA MODIFICATION GTPASE GTPBP3"/>
    <property type="match status" value="1"/>
</dbReference>
<gene>
    <name evidence="4" type="primary">mnmE_5</name>
    <name evidence="4" type="ORF">SDC9_12347</name>
</gene>
<dbReference type="GO" id="GO:0030488">
    <property type="term" value="P:tRNA methylation"/>
    <property type="evidence" value="ECO:0007669"/>
    <property type="project" value="TreeGrafter"/>
</dbReference>
<dbReference type="CDD" id="cd00880">
    <property type="entry name" value="Era_like"/>
    <property type="match status" value="1"/>
</dbReference>
<dbReference type="GO" id="GO:0005737">
    <property type="term" value="C:cytoplasm"/>
    <property type="evidence" value="ECO:0007669"/>
    <property type="project" value="TreeGrafter"/>
</dbReference>
<sequence length="401" mass="44568">MTKGRENKPHIGVFGRCNVGKSTLINKLVGQEISIVSNLAGTTTDAVKKTMEIKGIGAVVLIDTAGIDDVSELGQKRVEKAYEVFSQIDLAVIAFDNDFGKEEAELIKTSENLKVPFVMVFTKSDLSSIRKDLKETIEKNYNQNIIEFTQDNNKSVVDLTKQIIKTLPPTSYQRKGILTGLIKKNSVVLLVAPIDSSAPEGRLILPQVQLIRDVLDHDAITLVVKETELEYVLKNVYPKPDLVVTDSQVFDYVNSVVDNKIPLTSFSIVLARLKGAFDEYVKGTPKLDKLKDGDRILMLESCSHQPTCEDIGRVKLPQMIRNYSKKEIEFDVVAGLSPFPKPIEEYAMVIQCGGCVATEKQLQSRLLPVIEAKVPVSNYGISIAYMNGIFKRATKMFIKKP</sequence>
<feature type="domain" description="G" evidence="1">
    <location>
        <begin position="11"/>
        <end position="123"/>
    </location>
</feature>
<dbReference type="NCBIfam" id="TIGR03918">
    <property type="entry name" value="GTP_HydF"/>
    <property type="match status" value="1"/>
</dbReference>
<dbReference type="AlphaFoldDB" id="A0A644TIE3"/>
<evidence type="ECO:0000259" key="3">
    <source>
        <dbReference type="Pfam" id="PF18133"/>
    </source>
</evidence>
<dbReference type="EC" id="3.6.-.-" evidence="4"/>
<dbReference type="InterPro" id="IPR041606">
    <property type="entry name" value="HydF_dimer"/>
</dbReference>
<protein>
    <submittedName>
        <fullName evidence="4">tRNA modification GTPase MnmE</fullName>
        <ecNumber evidence="4">3.6.-.-</ecNumber>
    </submittedName>
</protein>
<dbReference type="Pfam" id="PF18128">
    <property type="entry name" value="HydF_dimer"/>
    <property type="match status" value="1"/>
</dbReference>
<dbReference type="Gene3D" id="3.40.50.11410">
    <property type="match status" value="1"/>
</dbReference>
<accession>A0A644TIE3</accession>
<keyword evidence="4" id="KW-0378">Hydrolase</keyword>
<dbReference type="Pfam" id="PF18133">
    <property type="entry name" value="HydF_tetramer"/>
    <property type="match status" value="1"/>
</dbReference>
<comment type="caution">
    <text evidence="4">The sequence shown here is derived from an EMBL/GenBank/DDBJ whole genome shotgun (WGS) entry which is preliminary data.</text>
</comment>
<dbReference type="InterPro" id="IPR005225">
    <property type="entry name" value="Small_GTP-bd"/>
</dbReference>
<dbReference type="InterPro" id="IPR040644">
    <property type="entry name" value="HydF_tetramer"/>
</dbReference>
<feature type="domain" description="Hydrogen maturase F tetramerization" evidence="3">
    <location>
        <begin position="279"/>
        <end position="395"/>
    </location>
</feature>
<dbReference type="NCBIfam" id="TIGR00231">
    <property type="entry name" value="small_GTP"/>
    <property type="match status" value="1"/>
</dbReference>
<dbReference type="Pfam" id="PF01926">
    <property type="entry name" value="MMR_HSR1"/>
    <property type="match status" value="1"/>
</dbReference>
<feature type="domain" description="Hydrogen maturase F dimerization" evidence="2">
    <location>
        <begin position="177"/>
        <end position="275"/>
    </location>
</feature>
<evidence type="ECO:0000313" key="4">
    <source>
        <dbReference type="EMBL" id="MPL66660.1"/>
    </source>
</evidence>
<evidence type="ECO:0000259" key="1">
    <source>
        <dbReference type="Pfam" id="PF01926"/>
    </source>
</evidence>
<dbReference type="GO" id="GO:0016787">
    <property type="term" value="F:hydrolase activity"/>
    <property type="evidence" value="ECO:0007669"/>
    <property type="project" value="UniProtKB-KW"/>
</dbReference>
<proteinExistence type="predicted"/>